<organism evidence="1 2">
    <name type="scientific">Flavobacterium panici</name>
    <dbReference type="NCBI Taxonomy" id="2654843"/>
    <lineage>
        <taxon>Bacteria</taxon>
        <taxon>Pseudomonadati</taxon>
        <taxon>Bacteroidota</taxon>
        <taxon>Flavobacteriia</taxon>
        <taxon>Flavobacteriales</taxon>
        <taxon>Flavobacteriaceae</taxon>
        <taxon>Flavobacterium</taxon>
    </lineage>
</organism>
<dbReference type="Proteomes" id="UP000533639">
    <property type="component" value="Unassembled WGS sequence"/>
</dbReference>
<name>A0A9N8J682_9FLAO</name>
<proteinExistence type="predicted"/>
<protein>
    <submittedName>
        <fullName evidence="1">Uncharacterized protein</fullName>
    </submittedName>
</protein>
<dbReference type="RefSeq" id="WP_180861755.1">
    <property type="nucleotide sequence ID" value="NZ_CAIJDE010000069.1"/>
</dbReference>
<dbReference type="EMBL" id="CAIJDE010000069">
    <property type="protein sequence ID" value="CAC9976959.1"/>
    <property type="molecule type" value="Genomic_DNA"/>
</dbReference>
<dbReference type="AlphaFoldDB" id="A0A9N8J682"/>
<sequence>MKKIILFLILIHFQSYSQTNKFTGTWGSEKCKDCKKQYVFTITMAQSNYIISGTAEVTSDSKELNSGVLDVTGYVYPLGDTAQIKLINKDGSSSSAVLVVEDNVIQFRKRGGSDLVPKELIMKKLYE</sequence>
<comment type="caution">
    <text evidence="1">The sequence shown here is derived from an EMBL/GenBank/DDBJ whole genome shotgun (WGS) entry which is preliminary data.</text>
</comment>
<keyword evidence="2" id="KW-1185">Reference proteome</keyword>
<evidence type="ECO:0000313" key="2">
    <source>
        <dbReference type="Proteomes" id="UP000533639"/>
    </source>
</evidence>
<reference evidence="1 2" key="1">
    <citation type="submission" date="2020-06" db="EMBL/GenBank/DDBJ databases">
        <authorList>
            <person name="Criscuolo A."/>
        </authorList>
    </citation>
    <scope>NUCLEOTIDE SEQUENCE [LARGE SCALE GENOMIC DNA]</scope>
    <source>
        <strain evidence="1">PXU-55</strain>
    </source>
</reference>
<accession>A0A9N8J682</accession>
<evidence type="ECO:0000313" key="1">
    <source>
        <dbReference type="EMBL" id="CAC9976959.1"/>
    </source>
</evidence>
<gene>
    <name evidence="1" type="ORF">FLAPXU55_04690</name>
</gene>